<evidence type="ECO:0000256" key="3">
    <source>
        <dbReference type="ARBA" id="ARBA00012972"/>
    </source>
</evidence>
<reference evidence="6 7" key="1">
    <citation type="submission" date="2023-03" db="EMBL/GenBank/DDBJ databases">
        <title>Draft genome sequence of type strain Streptomyces ferralitis JCM 14344.</title>
        <authorList>
            <person name="Klaysubun C."/>
            <person name="Duangmal K."/>
        </authorList>
    </citation>
    <scope>NUCLEOTIDE SEQUENCE [LARGE SCALE GENOMIC DNA]</scope>
    <source>
        <strain evidence="6 7">JCM 14344</strain>
    </source>
</reference>
<dbReference type="PROSITE" id="PS00480">
    <property type="entry name" value="CITRATE_SYNTHASE"/>
    <property type="match status" value="1"/>
</dbReference>
<evidence type="ECO:0000256" key="1">
    <source>
        <dbReference type="ARBA" id="ARBA00005163"/>
    </source>
</evidence>
<comment type="similarity">
    <text evidence="2 5">Belongs to the citrate synthase family.</text>
</comment>
<dbReference type="InterPro" id="IPR019810">
    <property type="entry name" value="Citrate_synthase_AS"/>
</dbReference>
<dbReference type="InterPro" id="IPR002020">
    <property type="entry name" value="Citrate_synthase"/>
</dbReference>
<dbReference type="EMBL" id="JARHTQ010000006">
    <property type="protein sequence ID" value="MDF2256415.1"/>
    <property type="molecule type" value="Genomic_DNA"/>
</dbReference>
<dbReference type="InterPro" id="IPR036969">
    <property type="entry name" value="Citrate_synthase_sf"/>
</dbReference>
<dbReference type="Pfam" id="PF00285">
    <property type="entry name" value="Citrate_synt"/>
    <property type="match status" value="1"/>
</dbReference>
<evidence type="ECO:0000313" key="7">
    <source>
        <dbReference type="Proteomes" id="UP001220022"/>
    </source>
</evidence>
<comment type="pathway">
    <text evidence="1">Carbohydrate metabolism; tricarboxylic acid cycle.</text>
</comment>
<keyword evidence="7" id="KW-1185">Reference proteome</keyword>
<proteinExistence type="inferred from homology"/>
<dbReference type="InterPro" id="IPR016143">
    <property type="entry name" value="Citrate_synth-like_sm_a-sub"/>
</dbReference>
<dbReference type="SUPFAM" id="SSF48256">
    <property type="entry name" value="Citrate synthase"/>
    <property type="match status" value="1"/>
</dbReference>
<accession>A0ABT5YXZ4</accession>
<evidence type="ECO:0000256" key="5">
    <source>
        <dbReference type="RuleBase" id="RU003406"/>
    </source>
</evidence>
<dbReference type="PRINTS" id="PR00143">
    <property type="entry name" value="CITRTSNTHASE"/>
</dbReference>
<sequence length="179" mass="19406">MAAPCSGPSRAPSPAETTAYGFARDEAATRATTVEAARSSSASSASAVWIRERVLAGDRIMGFGHAVYRTEDPRSRMLKEIARRFGGPRVDFAIKVERRVEEVLAELKPGRELHINVEFHAGVVMELCGLPREMFTPTFACARVVGGWSANIPEQAVDGKIIRPDARYVGPSPEPVPEA</sequence>
<evidence type="ECO:0000313" key="6">
    <source>
        <dbReference type="EMBL" id="MDF2256415.1"/>
    </source>
</evidence>
<comment type="caution">
    <text evidence="6">The sequence shown here is derived from an EMBL/GenBank/DDBJ whole genome shotgun (WGS) entry which is preliminary data.</text>
</comment>
<gene>
    <name evidence="6" type="ORF">P2L57_11910</name>
</gene>
<dbReference type="RefSeq" id="WP_275812930.1">
    <property type="nucleotide sequence ID" value="NZ_BAAANM010000004.1"/>
</dbReference>
<dbReference type="Gene3D" id="1.10.230.10">
    <property type="entry name" value="Cytochrome P450-Terp, domain 2"/>
    <property type="match status" value="1"/>
</dbReference>
<dbReference type="EC" id="2.3.3.16" evidence="3"/>
<evidence type="ECO:0000256" key="4">
    <source>
        <dbReference type="ARBA" id="ARBA00022679"/>
    </source>
</evidence>
<keyword evidence="4 5" id="KW-0808">Transferase</keyword>
<dbReference type="Proteomes" id="UP001220022">
    <property type="component" value="Unassembled WGS sequence"/>
</dbReference>
<dbReference type="PANTHER" id="PTHR11739">
    <property type="entry name" value="CITRATE SYNTHASE"/>
    <property type="match status" value="1"/>
</dbReference>
<protein>
    <recommendedName>
        <fullName evidence="3">citrate synthase (unknown stereospecificity)</fullName>
        <ecNumber evidence="3">2.3.3.16</ecNumber>
    </recommendedName>
</protein>
<organism evidence="6 7">
    <name type="scientific">Streptantibioticus ferralitis</name>
    <dbReference type="NCBI Taxonomy" id="236510"/>
    <lineage>
        <taxon>Bacteria</taxon>
        <taxon>Bacillati</taxon>
        <taxon>Actinomycetota</taxon>
        <taxon>Actinomycetes</taxon>
        <taxon>Kitasatosporales</taxon>
        <taxon>Streptomycetaceae</taxon>
        <taxon>Streptantibioticus</taxon>
    </lineage>
</organism>
<name>A0ABT5YXZ4_9ACTN</name>
<evidence type="ECO:0000256" key="2">
    <source>
        <dbReference type="ARBA" id="ARBA00010566"/>
    </source>
</evidence>
<dbReference type="PANTHER" id="PTHR11739:SF23">
    <property type="entry name" value="CITRATE SYNTHASE 2-RELATED"/>
    <property type="match status" value="1"/>
</dbReference>